<dbReference type="PROSITE" id="PS50309">
    <property type="entry name" value="DC"/>
    <property type="match status" value="1"/>
</dbReference>
<dbReference type="Gene3D" id="3.10.20.230">
    <property type="entry name" value="Doublecortin domain"/>
    <property type="match status" value="1"/>
</dbReference>
<dbReference type="GO" id="GO:0042461">
    <property type="term" value="P:photoreceptor cell development"/>
    <property type="evidence" value="ECO:0007669"/>
    <property type="project" value="TreeGrafter"/>
</dbReference>
<evidence type="ECO:0000313" key="7">
    <source>
        <dbReference type="EMBL" id="EYC24443.1"/>
    </source>
</evidence>
<organism evidence="7 8">
    <name type="scientific">Ancylostoma ceylanicum</name>
    <dbReference type="NCBI Taxonomy" id="53326"/>
    <lineage>
        <taxon>Eukaryota</taxon>
        <taxon>Metazoa</taxon>
        <taxon>Ecdysozoa</taxon>
        <taxon>Nematoda</taxon>
        <taxon>Chromadorea</taxon>
        <taxon>Rhabditida</taxon>
        <taxon>Rhabditina</taxon>
        <taxon>Rhabditomorpha</taxon>
        <taxon>Strongyloidea</taxon>
        <taxon>Ancylostomatidae</taxon>
        <taxon>Ancylostomatinae</taxon>
        <taxon>Ancylostoma</taxon>
    </lineage>
</organism>
<keyword evidence="3" id="KW-0963">Cytoplasm</keyword>
<evidence type="ECO:0000313" key="8">
    <source>
        <dbReference type="Proteomes" id="UP000024635"/>
    </source>
</evidence>
<dbReference type="STRING" id="53326.A0A016VCI8"/>
<dbReference type="Pfam" id="PF03607">
    <property type="entry name" value="DCX"/>
    <property type="match status" value="1"/>
</dbReference>
<dbReference type="AlphaFoldDB" id="A0A016VCI8"/>
<proteinExistence type="predicted"/>
<keyword evidence="5" id="KW-0966">Cell projection</keyword>
<keyword evidence="8" id="KW-1185">Reference proteome</keyword>
<reference evidence="8" key="1">
    <citation type="journal article" date="2015" name="Nat. Genet.">
        <title>The genome and transcriptome of the zoonotic hookworm Ancylostoma ceylanicum identify infection-specific gene families.</title>
        <authorList>
            <person name="Schwarz E.M."/>
            <person name="Hu Y."/>
            <person name="Antoshechkin I."/>
            <person name="Miller M.M."/>
            <person name="Sternberg P.W."/>
            <person name="Aroian R.V."/>
        </authorList>
    </citation>
    <scope>NUCLEOTIDE SEQUENCE</scope>
    <source>
        <strain evidence="8">HY135</strain>
    </source>
</reference>
<dbReference type="GO" id="GO:0035556">
    <property type="term" value="P:intracellular signal transduction"/>
    <property type="evidence" value="ECO:0007669"/>
    <property type="project" value="InterPro"/>
</dbReference>
<dbReference type="InterPro" id="IPR036572">
    <property type="entry name" value="Doublecortin_dom_sf"/>
</dbReference>
<protein>
    <recommendedName>
        <fullName evidence="6">Doublecortin domain-containing protein</fullName>
    </recommendedName>
</protein>
<dbReference type="Proteomes" id="UP000024635">
    <property type="component" value="Unassembled WGS sequence"/>
</dbReference>
<dbReference type="SMART" id="SM00537">
    <property type="entry name" value="DCX"/>
    <property type="match status" value="1"/>
</dbReference>
<dbReference type="PANTHER" id="PTHR23005">
    <property type="entry name" value="RETINITIS PIGMENTOSA 1 PROTEIN"/>
    <property type="match status" value="1"/>
</dbReference>
<evidence type="ECO:0000256" key="2">
    <source>
        <dbReference type="ARBA" id="ARBA00004496"/>
    </source>
</evidence>
<evidence type="ECO:0000259" key="6">
    <source>
        <dbReference type="PROSITE" id="PS50309"/>
    </source>
</evidence>
<comment type="subcellular location">
    <subcellularLocation>
        <location evidence="1">Cell projection</location>
    </subcellularLocation>
    <subcellularLocation>
        <location evidence="2">Cytoplasm</location>
    </subcellularLocation>
</comment>
<evidence type="ECO:0000256" key="5">
    <source>
        <dbReference type="ARBA" id="ARBA00023273"/>
    </source>
</evidence>
<dbReference type="PANTHER" id="PTHR23005:SF5">
    <property type="entry name" value="NUP637, PUTATIVE-RELATED"/>
    <property type="match status" value="1"/>
</dbReference>
<keyword evidence="4" id="KW-0677">Repeat</keyword>
<name>A0A016VCI8_9BILA</name>
<dbReference type="GO" id="GO:0035082">
    <property type="term" value="P:axoneme assembly"/>
    <property type="evidence" value="ECO:0007669"/>
    <property type="project" value="TreeGrafter"/>
</dbReference>
<sequence>MSTARTLTSNGSSDGSVTMVSSFAPPNIPVLPRNGMIRTYDNQDRTFTRPYSAKTVFFYKEGDEYFTGVRVPISKSRYRNFDSLLDDLNANIQMPFGVRRLTTPMGRTSIHDIDQLQHLGNDITFVSFHGIITAPTLRNDCLICPVEGKLKELIIVS</sequence>
<comment type="caution">
    <text evidence="7">The sequence shown here is derived from an EMBL/GenBank/DDBJ whole genome shotgun (WGS) entry which is preliminary data.</text>
</comment>
<dbReference type="GO" id="GO:0005930">
    <property type="term" value="C:axoneme"/>
    <property type="evidence" value="ECO:0007669"/>
    <property type="project" value="TreeGrafter"/>
</dbReference>
<dbReference type="OrthoDB" id="1738954at2759"/>
<dbReference type="InterPro" id="IPR003533">
    <property type="entry name" value="Doublecortin_dom"/>
</dbReference>
<feature type="domain" description="Doublecortin" evidence="6">
    <location>
        <begin position="54"/>
        <end position="127"/>
    </location>
</feature>
<dbReference type="SUPFAM" id="SSF89837">
    <property type="entry name" value="Doublecortin (DC)"/>
    <property type="match status" value="1"/>
</dbReference>
<accession>A0A016VCI8</accession>
<evidence type="ECO:0000256" key="1">
    <source>
        <dbReference type="ARBA" id="ARBA00004316"/>
    </source>
</evidence>
<evidence type="ECO:0000256" key="3">
    <source>
        <dbReference type="ARBA" id="ARBA00022490"/>
    </source>
</evidence>
<dbReference type="EMBL" id="JARK01001350">
    <property type="protein sequence ID" value="EYC24443.1"/>
    <property type="molecule type" value="Genomic_DNA"/>
</dbReference>
<gene>
    <name evidence="7" type="primary">Acey_s0014.g2506</name>
    <name evidence="7" type="synonym">Acey-F27C1.13</name>
    <name evidence="7" type="ORF">Y032_0014g2506</name>
</gene>
<evidence type="ECO:0000256" key="4">
    <source>
        <dbReference type="ARBA" id="ARBA00022737"/>
    </source>
</evidence>